<dbReference type="Proteomes" id="UP000240618">
    <property type="component" value="Segment"/>
</dbReference>
<dbReference type="EMBL" id="MG596800">
    <property type="protein sequence ID" value="AUM59752.1"/>
    <property type="molecule type" value="Genomic_DNA"/>
</dbReference>
<sequence length="43" mass="4902">MVLNGRVVSVSTGDNVEAIKHKLYSGYFRLPSLTKKVKKPRRK</sequence>
<dbReference type="KEGG" id="vg:55606455"/>
<dbReference type="GeneID" id="55606455"/>
<keyword evidence="2" id="KW-1185">Reference proteome</keyword>
<name>A0A2I6PI85_9CAUD</name>
<organism evidence="1 2">
    <name type="scientific">Pseudomonas phage PMBT14</name>
    <dbReference type="NCBI Taxonomy" id="2059855"/>
    <lineage>
        <taxon>Viruses</taxon>
        <taxon>Duplodnaviria</taxon>
        <taxon>Heunggongvirae</taxon>
        <taxon>Uroviricota</taxon>
        <taxon>Caudoviricetes</taxon>
        <taxon>Knuthellervirus</taxon>
        <taxon>Knuthellervirus PMBT14</taxon>
    </lineage>
</organism>
<proteinExistence type="predicted"/>
<dbReference type="RefSeq" id="YP_009836216.1">
    <property type="nucleotide sequence ID" value="NC_048687.1"/>
</dbReference>
<evidence type="ECO:0000313" key="2">
    <source>
        <dbReference type="Proteomes" id="UP000240618"/>
    </source>
</evidence>
<evidence type="ECO:0000313" key="1">
    <source>
        <dbReference type="EMBL" id="AUM59752.1"/>
    </source>
</evidence>
<accession>A0A2I6PI85</accession>
<protein>
    <submittedName>
        <fullName evidence="1">Uncharacterized protein</fullName>
    </submittedName>
</protein>
<reference evidence="1 2" key="1">
    <citation type="journal article" date="2018" name="Arch. Virol.">
        <title>Genome sequence of the novel virulent bacteriophage PMBT14 with lytic activity against Pseudomonas fluorescens DSM 50090(R).</title>
        <authorList>
            <person name="Koberg S."/>
            <person name="Gieschler S."/>
            <person name="Brinks E."/>
            <person name="Wenning M."/>
            <person name="Neve H."/>
            <person name="Franz C.M."/>
        </authorList>
    </citation>
    <scope>NUCLEOTIDE SEQUENCE [LARGE SCALE GENOMIC DNA]</scope>
</reference>